<name>A0A3M7TLK5_9FLAO</name>
<evidence type="ECO:0000256" key="3">
    <source>
        <dbReference type="ARBA" id="ARBA00022989"/>
    </source>
</evidence>
<comment type="subcellular location">
    <subcellularLocation>
        <location evidence="1">Membrane</location>
        <topology evidence="1">Multi-pass membrane protein</topology>
    </subcellularLocation>
</comment>
<accession>A0A3M7TLK5</accession>
<evidence type="ECO:0000313" key="5">
    <source>
        <dbReference type="EMBL" id="RNA63827.1"/>
    </source>
</evidence>
<keyword evidence="3" id="KW-1133">Transmembrane helix</keyword>
<gene>
    <name evidence="5" type="ORF">D1631_11185</name>
</gene>
<dbReference type="Pfam" id="PF04193">
    <property type="entry name" value="PQ-loop"/>
    <property type="match status" value="1"/>
</dbReference>
<dbReference type="InterPro" id="IPR006603">
    <property type="entry name" value="PQ-loop_rpt"/>
</dbReference>
<keyword evidence="2" id="KW-0812">Transmembrane</keyword>
<evidence type="ECO:0000313" key="6">
    <source>
        <dbReference type="Proteomes" id="UP000278775"/>
    </source>
</evidence>
<protein>
    <submittedName>
        <fullName evidence="5">Uncharacterized protein</fullName>
    </submittedName>
</protein>
<dbReference type="GO" id="GO:0016020">
    <property type="term" value="C:membrane"/>
    <property type="evidence" value="ECO:0007669"/>
    <property type="project" value="UniProtKB-SubCell"/>
</dbReference>
<dbReference type="Proteomes" id="UP000278775">
    <property type="component" value="Unassembled WGS sequence"/>
</dbReference>
<dbReference type="AlphaFoldDB" id="A0A3M7TLK5"/>
<dbReference type="EMBL" id="QWIU01000002">
    <property type="protein sequence ID" value="RNA63827.1"/>
    <property type="molecule type" value="Genomic_DNA"/>
</dbReference>
<evidence type="ECO:0000256" key="2">
    <source>
        <dbReference type="ARBA" id="ARBA00022692"/>
    </source>
</evidence>
<evidence type="ECO:0000256" key="4">
    <source>
        <dbReference type="ARBA" id="ARBA00023136"/>
    </source>
</evidence>
<organism evidence="5 6">
    <name type="scientific">Chryseobacterium nematophagum</name>
    <dbReference type="NCBI Taxonomy" id="2305228"/>
    <lineage>
        <taxon>Bacteria</taxon>
        <taxon>Pseudomonadati</taxon>
        <taxon>Bacteroidota</taxon>
        <taxon>Flavobacteriia</taxon>
        <taxon>Flavobacteriales</taxon>
        <taxon>Weeksellaceae</taxon>
        <taxon>Chryseobacterium group</taxon>
        <taxon>Chryseobacterium</taxon>
    </lineage>
</organism>
<sequence>MIINKIPQIWKTIKKRSFNGLRFLLYFFRIIYLPR</sequence>
<reference evidence="5 6" key="1">
    <citation type="submission" date="2018-08" db="EMBL/GenBank/DDBJ databases">
        <title>Chryseobacterium nematophagum: a novel matrix digesting pathogen of nematodes.</title>
        <authorList>
            <person name="Page A."/>
            <person name="Roberts M."/>
            <person name="Felix M.-A."/>
            <person name="Weir W."/>
        </authorList>
    </citation>
    <scope>NUCLEOTIDE SEQUENCE [LARGE SCALE GENOMIC DNA]</scope>
    <source>
        <strain evidence="5 6">JUb129</strain>
    </source>
</reference>
<evidence type="ECO:0000256" key="1">
    <source>
        <dbReference type="ARBA" id="ARBA00004141"/>
    </source>
</evidence>
<keyword evidence="4" id="KW-0472">Membrane</keyword>
<comment type="caution">
    <text evidence="5">The sequence shown here is derived from an EMBL/GenBank/DDBJ whole genome shotgun (WGS) entry which is preliminary data.</text>
</comment>
<proteinExistence type="predicted"/>